<dbReference type="Gene3D" id="3.30.160.60">
    <property type="entry name" value="Classic Zinc Finger"/>
    <property type="match status" value="1"/>
</dbReference>
<keyword evidence="1" id="KW-0862">Zinc</keyword>
<evidence type="ECO:0000313" key="4">
    <source>
        <dbReference type="EnsemblMetazoa" id="G2937.1:cds"/>
    </source>
</evidence>
<evidence type="ECO:0000259" key="3">
    <source>
        <dbReference type="PROSITE" id="PS50119"/>
    </source>
</evidence>
<organism evidence="4 5">
    <name type="scientific">Magallana gigas</name>
    <name type="common">Pacific oyster</name>
    <name type="synonym">Crassostrea gigas</name>
    <dbReference type="NCBI Taxonomy" id="29159"/>
    <lineage>
        <taxon>Eukaryota</taxon>
        <taxon>Metazoa</taxon>
        <taxon>Spiralia</taxon>
        <taxon>Lophotrochozoa</taxon>
        <taxon>Mollusca</taxon>
        <taxon>Bivalvia</taxon>
        <taxon>Autobranchia</taxon>
        <taxon>Pteriomorphia</taxon>
        <taxon>Ostreida</taxon>
        <taxon>Ostreoidea</taxon>
        <taxon>Ostreidae</taxon>
        <taxon>Magallana</taxon>
    </lineage>
</organism>
<dbReference type="Proteomes" id="UP000005408">
    <property type="component" value="Unassembled WGS sequence"/>
</dbReference>
<evidence type="ECO:0000313" key="5">
    <source>
        <dbReference type="Proteomes" id="UP000005408"/>
    </source>
</evidence>
<evidence type="ECO:0000256" key="2">
    <source>
        <dbReference type="SAM" id="MobiDB-lite"/>
    </source>
</evidence>
<proteinExistence type="predicted"/>
<dbReference type="CDD" id="cd19756">
    <property type="entry name" value="Bbox2"/>
    <property type="match status" value="1"/>
</dbReference>
<dbReference type="PROSITE" id="PS50119">
    <property type="entry name" value="ZF_BBOX"/>
    <property type="match status" value="1"/>
</dbReference>
<dbReference type="OMA" id="MTREGQY"/>
<keyword evidence="1" id="KW-0479">Metal-binding</keyword>
<accession>A0A8W8LRB6</accession>
<dbReference type="InterPro" id="IPR011042">
    <property type="entry name" value="6-blade_b-propeller_TolB-like"/>
</dbReference>
<dbReference type="GO" id="GO:0008270">
    <property type="term" value="F:zinc ion binding"/>
    <property type="evidence" value="ECO:0007669"/>
    <property type="project" value="UniProtKB-KW"/>
</dbReference>
<keyword evidence="5" id="KW-1185">Reference proteome</keyword>
<feature type="compositionally biased region" description="Polar residues" evidence="2">
    <location>
        <begin position="14"/>
        <end position="23"/>
    </location>
</feature>
<dbReference type="SUPFAM" id="SSF101898">
    <property type="entry name" value="NHL repeat"/>
    <property type="match status" value="1"/>
</dbReference>
<dbReference type="EnsemblMetazoa" id="G2937.1">
    <property type="protein sequence ID" value="G2937.1:cds"/>
    <property type="gene ID" value="G2937"/>
</dbReference>
<feature type="region of interest" description="Disordered" evidence="2">
    <location>
        <begin position="1"/>
        <end position="23"/>
    </location>
</feature>
<feature type="domain" description="B box-type" evidence="3">
    <location>
        <begin position="40"/>
        <end position="77"/>
    </location>
</feature>
<dbReference type="Gene3D" id="2.120.10.30">
    <property type="entry name" value="TolB, C-terminal domain"/>
    <property type="match status" value="1"/>
</dbReference>
<dbReference type="InterPro" id="IPR047153">
    <property type="entry name" value="TRIM45/56/19-like"/>
</dbReference>
<dbReference type="AlphaFoldDB" id="A0A8W8LRB6"/>
<evidence type="ECO:0000256" key="1">
    <source>
        <dbReference type="PROSITE-ProRule" id="PRU00024"/>
    </source>
</evidence>
<dbReference type="Pfam" id="PF00643">
    <property type="entry name" value="zf-B_box"/>
    <property type="match status" value="1"/>
</dbReference>
<dbReference type="PANTHER" id="PTHR25462">
    <property type="entry name" value="BONUS, ISOFORM C-RELATED"/>
    <property type="match status" value="1"/>
</dbReference>
<dbReference type="SUPFAM" id="SSF57845">
    <property type="entry name" value="B-box zinc-binding domain"/>
    <property type="match status" value="1"/>
</dbReference>
<dbReference type="PANTHER" id="PTHR25462:SF296">
    <property type="entry name" value="MEIOTIC P26, ISOFORM F"/>
    <property type="match status" value="1"/>
</dbReference>
<protein>
    <recommendedName>
        <fullName evidence="3">B box-type domain-containing protein</fullName>
    </recommendedName>
</protein>
<dbReference type="OrthoDB" id="6054682at2759"/>
<sequence length="514" mass="57164">MSRSRRRGPAADTRSVNSSSLSVRTEVSPVQTVAQTLTGMCSDHELEILNLYCRTCDQLVCTDCVLQKHKLHDWCKVKDIADDKRADLYSNTQKVLEKTLPKFEQTLQDVQQISRENQKKKKETLQKIEDQSTAILACVRRIEQKLKEAVEQSFQSCLEGERDIREDFRNLSGLSKECEMVSQKGSDTDAIMVNSKLEKYIRQVTDLHSDSFKCDSSFEPGTIDNEEIEKMFGRVNVVSRPGRSNYVPQVVVGERKLLSKTTLNEDITSICSLGNQIWLHPRGSTENVVLDHEGNFATVKNFGVVVSHAFAKSLDGFLLCVDHVGKAILKLSGDGKFSKVVNTAPMKPLSICMTREGQYLACLEDSPSNGHAKTSQSRVFRLSVSGRIVQSIGTRLFKSPKKVLENTNSDICVIDKPQDQSSLLSVVSSAGVSMFKYTALSPSDVCCDQYSNIILISHRRPDVQILDHKGALLQTVLAVDIDNTFSALCVTIDNDAIWVAGTNGNVARIEVVYN</sequence>
<dbReference type="InterPro" id="IPR000315">
    <property type="entry name" value="Znf_B-box"/>
</dbReference>
<name>A0A8W8LRB6_MAGGI</name>
<keyword evidence="1" id="KW-0863">Zinc-finger</keyword>
<reference evidence="4" key="1">
    <citation type="submission" date="2022-08" db="UniProtKB">
        <authorList>
            <consortium name="EnsemblMetazoa"/>
        </authorList>
    </citation>
    <scope>IDENTIFICATION</scope>
    <source>
        <strain evidence="4">05x7-T-G4-1.051#20</strain>
    </source>
</reference>